<dbReference type="RefSeq" id="WP_127086579.1">
    <property type="nucleotide sequence ID" value="NZ_RSCL01000034.1"/>
</dbReference>
<proteinExistence type="predicted"/>
<evidence type="ECO:0000259" key="2">
    <source>
        <dbReference type="Pfam" id="PF17874"/>
    </source>
</evidence>
<evidence type="ECO:0000313" key="3">
    <source>
        <dbReference type="EMBL" id="RUS97012.1"/>
    </source>
</evidence>
<evidence type="ECO:0000313" key="4">
    <source>
        <dbReference type="Proteomes" id="UP000271624"/>
    </source>
</evidence>
<protein>
    <recommendedName>
        <fullName evidence="2">MalT-like TPR region domain-containing protein</fullName>
    </recommendedName>
</protein>
<dbReference type="InterPro" id="IPR011990">
    <property type="entry name" value="TPR-like_helical_dom_sf"/>
</dbReference>
<keyword evidence="1" id="KW-0802">TPR repeat</keyword>
<organism evidence="3 4">
    <name type="scientific">Dulcicalothrix desertica PCC 7102</name>
    <dbReference type="NCBI Taxonomy" id="232991"/>
    <lineage>
        <taxon>Bacteria</taxon>
        <taxon>Bacillati</taxon>
        <taxon>Cyanobacteriota</taxon>
        <taxon>Cyanophyceae</taxon>
        <taxon>Nostocales</taxon>
        <taxon>Calotrichaceae</taxon>
        <taxon>Dulcicalothrix</taxon>
    </lineage>
</organism>
<dbReference type="Gene3D" id="1.25.40.10">
    <property type="entry name" value="Tetratricopeptide repeat domain"/>
    <property type="match status" value="3"/>
</dbReference>
<dbReference type="PANTHER" id="PTHR12558">
    <property type="entry name" value="CELL DIVISION CYCLE 16,23,27"/>
    <property type="match status" value="1"/>
</dbReference>
<dbReference type="PROSITE" id="PS50005">
    <property type="entry name" value="TPR"/>
    <property type="match status" value="1"/>
</dbReference>
<dbReference type="PANTHER" id="PTHR12558:SF13">
    <property type="entry name" value="CELL DIVISION CYCLE PROTEIN 27 HOMOLOG"/>
    <property type="match status" value="1"/>
</dbReference>
<dbReference type="SMART" id="SM00028">
    <property type="entry name" value="TPR"/>
    <property type="match status" value="6"/>
</dbReference>
<dbReference type="Pfam" id="PF17874">
    <property type="entry name" value="TPR_MalT"/>
    <property type="match status" value="1"/>
</dbReference>
<dbReference type="AlphaFoldDB" id="A0A3S1APV7"/>
<accession>A0A3S1APV7</accession>
<dbReference type="Proteomes" id="UP000271624">
    <property type="component" value="Unassembled WGS sequence"/>
</dbReference>
<reference evidence="3" key="2">
    <citation type="journal article" date="2019" name="Genome Biol. Evol.">
        <title>Day and night: Metabolic profiles and evolutionary relationships of six axenic non-marine cyanobacteria.</title>
        <authorList>
            <person name="Will S.E."/>
            <person name="Henke P."/>
            <person name="Boedeker C."/>
            <person name="Huang S."/>
            <person name="Brinkmann H."/>
            <person name="Rohde M."/>
            <person name="Jarek M."/>
            <person name="Friedl T."/>
            <person name="Seufert S."/>
            <person name="Schumacher M."/>
            <person name="Overmann J."/>
            <person name="Neumann-Schaal M."/>
            <person name="Petersen J."/>
        </authorList>
    </citation>
    <scope>NUCLEOTIDE SEQUENCE [LARGE SCALE GENOMIC DNA]</scope>
    <source>
        <strain evidence="3">PCC 7102</strain>
    </source>
</reference>
<dbReference type="EMBL" id="RSCL01000034">
    <property type="protein sequence ID" value="RUS97012.1"/>
    <property type="molecule type" value="Genomic_DNA"/>
</dbReference>
<dbReference type="OrthoDB" id="439209at2"/>
<feature type="repeat" description="TPR" evidence="1">
    <location>
        <begin position="227"/>
        <end position="260"/>
    </location>
</feature>
<feature type="domain" description="MalT-like TPR region" evidence="2">
    <location>
        <begin position="125"/>
        <end position="407"/>
    </location>
</feature>
<gene>
    <name evidence="3" type="ORF">DSM106972_085620</name>
</gene>
<name>A0A3S1APV7_9CYAN</name>
<keyword evidence="4" id="KW-1185">Reference proteome</keyword>
<sequence length="459" mass="51365">MIKTFYKPKIKWLKLLIPLLITLPLSGILLTKTLFKQDIPSSYRYQFTEKIPGTTDTTKLIINEITFYKERNRLQPDSGLNHAALAKAYLKLARATGQNSWYLLAETTAQRSLQLLPFDNNGAIIVLARTAQAQHNFTEALRLSEQVLKSQPSNEDALSIIVTSNLAMGKLDTARKAADLLVQHIPSQASLTLQALVQTAQGQHYIAIDTFKSAIAVEEAGENGTSAWTRVALGRIYYKQGKLDLASGLYREALRILTKYPLAILHLAELETRRGNYGAAENYYNQIRVYSSGASTTFDHAVLHGKAKIKQLQGDEKSANVFFTKAETLLRQENSSINGSFGHRRELVRLLLERGKSKDVTEALSLIQTEVKIRRDAQTLDTLAWALLRNGKNQEAQKIIQEALQLGTRDAAILYRAATIEKALLNNAQAMEYEQRIKVIDPSFDTQAKRISGIDYLGF</sequence>
<reference evidence="3" key="1">
    <citation type="submission" date="2018-12" db="EMBL/GenBank/DDBJ databases">
        <authorList>
            <person name="Will S."/>
            <person name="Neumann-Schaal M."/>
            <person name="Henke P."/>
        </authorList>
    </citation>
    <scope>NUCLEOTIDE SEQUENCE</scope>
    <source>
        <strain evidence="3">PCC 7102</strain>
    </source>
</reference>
<dbReference type="SUPFAM" id="SSF48452">
    <property type="entry name" value="TPR-like"/>
    <property type="match status" value="2"/>
</dbReference>
<comment type="caution">
    <text evidence="3">The sequence shown here is derived from an EMBL/GenBank/DDBJ whole genome shotgun (WGS) entry which is preliminary data.</text>
</comment>
<evidence type="ECO:0000256" key="1">
    <source>
        <dbReference type="PROSITE-ProRule" id="PRU00339"/>
    </source>
</evidence>
<dbReference type="InterPro" id="IPR019734">
    <property type="entry name" value="TPR_rpt"/>
</dbReference>
<dbReference type="InterPro" id="IPR041617">
    <property type="entry name" value="TPR_MalT"/>
</dbReference>